<evidence type="ECO:0000256" key="7">
    <source>
        <dbReference type="SAM" id="Phobius"/>
    </source>
</evidence>
<feature type="transmembrane region" description="Helical" evidence="7">
    <location>
        <begin position="86"/>
        <end position="109"/>
    </location>
</feature>
<comment type="subcellular location">
    <subcellularLocation>
        <location evidence="1">Membrane</location>
        <topology evidence="1">Single-pass membrane protein</topology>
    </subcellularLocation>
</comment>
<proteinExistence type="evidence at transcript level"/>
<feature type="non-terminal residue" evidence="8">
    <location>
        <position position="154"/>
    </location>
</feature>
<evidence type="ECO:0000256" key="2">
    <source>
        <dbReference type="ARBA" id="ARBA00022448"/>
    </source>
</evidence>
<dbReference type="InterPro" id="IPR012595">
    <property type="entry name" value="PetM_cyt_b6/f_cplx_su7"/>
</dbReference>
<protein>
    <submittedName>
        <fullName evidence="8">Chloroplast PetM subunit of cytochrome b6f complex</fullName>
    </submittedName>
</protein>
<dbReference type="GO" id="GO:0016020">
    <property type="term" value="C:membrane"/>
    <property type="evidence" value="ECO:0007669"/>
    <property type="project" value="UniProtKB-SubCell"/>
</dbReference>
<dbReference type="EMBL" id="JX857670">
    <property type="protein sequence ID" value="AGB85044.1"/>
    <property type="molecule type" value="mRNA"/>
</dbReference>
<keyword evidence="4" id="KW-0249">Electron transport</keyword>
<evidence type="ECO:0000256" key="3">
    <source>
        <dbReference type="ARBA" id="ARBA00022692"/>
    </source>
</evidence>
<organism evidence="8">
    <name type="scientific">Auxenochlorella protothecoides</name>
    <name type="common">Green microalga</name>
    <name type="synonym">Chlorella protothecoides</name>
    <dbReference type="NCBI Taxonomy" id="3075"/>
    <lineage>
        <taxon>Eukaryota</taxon>
        <taxon>Viridiplantae</taxon>
        <taxon>Chlorophyta</taxon>
        <taxon>core chlorophytes</taxon>
        <taxon>Trebouxiophyceae</taxon>
        <taxon>Chlorellales</taxon>
        <taxon>Chlorellaceae</taxon>
        <taxon>Auxenochlorella</taxon>
    </lineage>
</organism>
<accession>L7QL59</accession>
<dbReference type="SUPFAM" id="SSF103441">
    <property type="entry name" value="PetM subunit of the cytochrome b6f complex"/>
    <property type="match status" value="1"/>
</dbReference>
<dbReference type="AlphaFoldDB" id="L7QL59"/>
<evidence type="ECO:0000256" key="4">
    <source>
        <dbReference type="ARBA" id="ARBA00022982"/>
    </source>
</evidence>
<dbReference type="GO" id="GO:0009512">
    <property type="term" value="C:cytochrome b6f complex"/>
    <property type="evidence" value="ECO:0007669"/>
    <property type="project" value="InterPro"/>
</dbReference>
<sequence length="154" mass="16362">WSCAHTTEATTLATMQALQAHATLIPAASLGPRLPLRATAVRGIHGRSAASVRPARQITTVPCQLRRVRAQAIPSEIAQLAGEGGFIAGVASVMFGITLLGLAVGFVILRFEALTEEGKIGGSSLSLLPLRRRRHTPHPRIHVQFEPCHARALG</sequence>
<keyword evidence="5 7" id="KW-1133">Transmembrane helix</keyword>
<dbReference type="HAMAP" id="MF_00396">
    <property type="entry name" value="Cytb6_f_PetM"/>
    <property type="match status" value="1"/>
</dbReference>
<keyword evidence="3 7" id="KW-0812">Transmembrane</keyword>
<evidence type="ECO:0000256" key="1">
    <source>
        <dbReference type="ARBA" id="ARBA00004167"/>
    </source>
</evidence>
<reference evidence="8" key="1">
    <citation type="submission" date="2012-09" db="EMBL/GenBank/DDBJ databases">
        <title>Characterization and regulation of ammonium transporter (CpAMT1) in oleaginous alga Chlorella protothecoides.</title>
        <authorList>
            <person name="Yan D."/>
            <person name="Dai J.B."/>
            <person name="Wu Q.Y."/>
        </authorList>
    </citation>
    <scope>NUCLEOTIDE SEQUENCE</scope>
    <source>
        <strain evidence="8">0710</strain>
    </source>
</reference>
<name>L7QL59_AUXPR</name>
<evidence type="ECO:0000313" key="8">
    <source>
        <dbReference type="EMBL" id="AGB85044.1"/>
    </source>
</evidence>
<evidence type="ECO:0000256" key="6">
    <source>
        <dbReference type="ARBA" id="ARBA00023136"/>
    </source>
</evidence>
<keyword evidence="6 7" id="KW-0472">Membrane</keyword>
<feature type="non-terminal residue" evidence="8">
    <location>
        <position position="1"/>
    </location>
</feature>
<evidence type="ECO:0000256" key="5">
    <source>
        <dbReference type="ARBA" id="ARBA00022989"/>
    </source>
</evidence>
<keyword evidence="2" id="KW-0813">Transport</keyword>